<evidence type="ECO:0000313" key="2">
    <source>
        <dbReference type="EMBL" id="SBW25969.1"/>
    </source>
</evidence>
<organism evidence="2 3">
    <name type="scientific">Candidatus Protofrankia californiensis</name>
    <dbReference type="NCBI Taxonomy" id="1839754"/>
    <lineage>
        <taxon>Bacteria</taxon>
        <taxon>Bacillati</taxon>
        <taxon>Actinomycetota</taxon>
        <taxon>Actinomycetes</taxon>
        <taxon>Frankiales</taxon>
        <taxon>Frankiaceae</taxon>
        <taxon>Protofrankia</taxon>
    </lineage>
</organism>
<accession>A0A1C3P843</accession>
<reference evidence="3" key="1">
    <citation type="submission" date="2016-02" db="EMBL/GenBank/DDBJ databases">
        <authorList>
            <person name="Wibberg D."/>
        </authorList>
    </citation>
    <scope>NUCLEOTIDE SEQUENCE [LARGE SCALE GENOMIC DNA]</scope>
</reference>
<protein>
    <submittedName>
        <fullName evidence="2">Putative secreted protein</fullName>
    </submittedName>
</protein>
<feature type="region of interest" description="Disordered" evidence="1">
    <location>
        <begin position="46"/>
        <end position="86"/>
    </location>
</feature>
<dbReference type="AlphaFoldDB" id="A0A1C3P843"/>
<dbReference type="Proteomes" id="UP000199013">
    <property type="component" value="Unassembled WGS sequence"/>
</dbReference>
<keyword evidence="3" id="KW-1185">Reference proteome</keyword>
<evidence type="ECO:0000256" key="1">
    <source>
        <dbReference type="SAM" id="MobiDB-lite"/>
    </source>
</evidence>
<dbReference type="EMBL" id="FLUV01001982">
    <property type="protein sequence ID" value="SBW25969.1"/>
    <property type="molecule type" value="Genomic_DNA"/>
</dbReference>
<sequence>MTMCQVCPVCRLATTLAAGRPEAAVHLFAAATSLAAAVRAILADRPNAGGDGAAAAGAGRVDDTARRGRTTERPGSGSRVQRIDVE</sequence>
<evidence type="ECO:0000313" key="3">
    <source>
        <dbReference type="Proteomes" id="UP000199013"/>
    </source>
</evidence>
<gene>
    <name evidence="2" type="ORF">FDG2_4739</name>
</gene>
<name>A0A1C3P843_9ACTN</name>
<feature type="compositionally biased region" description="Basic and acidic residues" evidence="1">
    <location>
        <begin position="60"/>
        <end position="72"/>
    </location>
</feature>
<proteinExistence type="predicted"/>